<dbReference type="FunFam" id="2.60.40.150:FF:000014">
    <property type="entry name" value="protein unc-13 homolog B"/>
    <property type="match status" value="1"/>
</dbReference>
<feature type="domain" description="C2" evidence="16">
    <location>
        <begin position="629"/>
        <end position="753"/>
    </location>
</feature>
<feature type="compositionally biased region" description="Basic and acidic residues" evidence="15">
    <location>
        <begin position="349"/>
        <end position="385"/>
    </location>
</feature>
<dbReference type="GO" id="GO:0005543">
    <property type="term" value="F:phospholipid binding"/>
    <property type="evidence" value="ECO:0007669"/>
    <property type="project" value="InterPro"/>
</dbReference>
<dbReference type="GO" id="GO:0043195">
    <property type="term" value="C:terminal bouton"/>
    <property type="evidence" value="ECO:0007669"/>
    <property type="project" value="TreeGrafter"/>
</dbReference>
<evidence type="ECO:0008006" key="22">
    <source>
        <dbReference type="Google" id="ProtNLM"/>
    </source>
</evidence>
<dbReference type="PROSITE" id="PS51259">
    <property type="entry name" value="MHD2"/>
    <property type="match status" value="1"/>
</dbReference>
<keyword evidence="11" id="KW-0770">Synapse</keyword>
<dbReference type="Gene3D" id="3.30.60.20">
    <property type="match status" value="1"/>
</dbReference>
<dbReference type="PANTHER" id="PTHR10480:SF8">
    <property type="entry name" value="PROTEIN UNC-13 HOMOLOG B"/>
    <property type="match status" value="1"/>
</dbReference>
<dbReference type="PROSITE" id="PS50081">
    <property type="entry name" value="ZF_DAG_PE_2"/>
    <property type="match status" value="1"/>
</dbReference>
<evidence type="ECO:0000256" key="7">
    <source>
        <dbReference type="ARBA" id="ARBA00022737"/>
    </source>
</evidence>
<dbReference type="PROSITE" id="PS50004">
    <property type="entry name" value="C2"/>
    <property type="match status" value="3"/>
</dbReference>
<dbReference type="GO" id="GO:0035249">
    <property type="term" value="P:synaptic transmission, glutamatergic"/>
    <property type="evidence" value="ECO:0007669"/>
    <property type="project" value="TreeGrafter"/>
</dbReference>
<evidence type="ECO:0000259" key="17">
    <source>
        <dbReference type="PROSITE" id="PS50081"/>
    </source>
</evidence>
<feature type="region of interest" description="Disordered" evidence="15">
    <location>
        <begin position="434"/>
        <end position="453"/>
    </location>
</feature>
<keyword evidence="6" id="KW-0479">Metal-binding</keyword>
<evidence type="ECO:0000256" key="15">
    <source>
        <dbReference type="SAM" id="MobiDB-lite"/>
    </source>
</evidence>
<dbReference type="InterPro" id="IPR000008">
    <property type="entry name" value="C2_dom"/>
</dbReference>
<dbReference type="Gene3D" id="1.20.58.1100">
    <property type="match status" value="1"/>
</dbReference>
<dbReference type="SMART" id="SM01145">
    <property type="entry name" value="DUF1041"/>
    <property type="match status" value="1"/>
</dbReference>
<dbReference type="FunFam" id="3.30.60.20:FF:000001">
    <property type="entry name" value="Protein unc-13 homolog B"/>
    <property type="match status" value="1"/>
</dbReference>
<evidence type="ECO:0000256" key="6">
    <source>
        <dbReference type="ARBA" id="ARBA00022723"/>
    </source>
</evidence>
<dbReference type="Proteomes" id="UP000827986">
    <property type="component" value="Unassembled WGS sequence"/>
</dbReference>
<dbReference type="GO" id="GO:0098831">
    <property type="term" value="C:presynaptic active zone cytoplasmic component"/>
    <property type="evidence" value="ECO:0007669"/>
    <property type="project" value="TreeGrafter"/>
</dbReference>
<dbReference type="CDD" id="cd08394">
    <property type="entry name" value="C2A_Munc13"/>
    <property type="match status" value="1"/>
</dbReference>
<keyword evidence="7" id="KW-0677">Repeat</keyword>
<feature type="domain" description="MHD2" evidence="19">
    <location>
        <begin position="1313"/>
        <end position="1455"/>
    </location>
</feature>
<evidence type="ECO:0000256" key="10">
    <source>
        <dbReference type="ARBA" id="ARBA00022837"/>
    </source>
</evidence>
<evidence type="ECO:0000313" key="20">
    <source>
        <dbReference type="EMBL" id="KAH1169331.1"/>
    </source>
</evidence>
<evidence type="ECO:0000256" key="8">
    <source>
        <dbReference type="ARBA" id="ARBA00022771"/>
    </source>
</evidence>
<dbReference type="InterPro" id="IPR014770">
    <property type="entry name" value="Munc13_1"/>
</dbReference>
<organism evidence="20 21">
    <name type="scientific">Mauremys mutica</name>
    <name type="common">yellowpond turtle</name>
    <dbReference type="NCBI Taxonomy" id="74926"/>
    <lineage>
        <taxon>Eukaryota</taxon>
        <taxon>Metazoa</taxon>
        <taxon>Chordata</taxon>
        <taxon>Craniata</taxon>
        <taxon>Vertebrata</taxon>
        <taxon>Euteleostomi</taxon>
        <taxon>Archelosauria</taxon>
        <taxon>Testudinata</taxon>
        <taxon>Testudines</taxon>
        <taxon>Cryptodira</taxon>
        <taxon>Durocryptodira</taxon>
        <taxon>Testudinoidea</taxon>
        <taxon>Geoemydidae</taxon>
        <taxon>Geoemydinae</taxon>
        <taxon>Mauremys</taxon>
    </lineage>
</organism>
<dbReference type="InterPro" id="IPR014772">
    <property type="entry name" value="Munc13_dom-2"/>
</dbReference>
<keyword evidence="21" id="KW-1185">Reference proteome</keyword>
<dbReference type="GO" id="GO:0061789">
    <property type="term" value="P:dense core granule priming"/>
    <property type="evidence" value="ECO:0007669"/>
    <property type="project" value="TreeGrafter"/>
</dbReference>
<dbReference type="Pfam" id="PF00168">
    <property type="entry name" value="C2"/>
    <property type="match status" value="3"/>
</dbReference>
<dbReference type="EMBL" id="JAHDVG010000485">
    <property type="protein sequence ID" value="KAH1169331.1"/>
    <property type="molecule type" value="Genomic_DNA"/>
</dbReference>
<dbReference type="SMART" id="SM00109">
    <property type="entry name" value="C1"/>
    <property type="match status" value="1"/>
</dbReference>
<reference evidence="20" key="1">
    <citation type="submission" date="2021-09" db="EMBL/GenBank/DDBJ databases">
        <title>The genome of Mauremys mutica provides insights into the evolution of semi-aquatic lifestyle.</title>
        <authorList>
            <person name="Gong S."/>
            <person name="Gao Y."/>
        </authorList>
    </citation>
    <scope>NUCLEOTIDE SEQUENCE</scope>
    <source>
        <strain evidence="20">MM-2020</strain>
        <tissue evidence="20">Muscle</tissue>
    </source>
</reference>
<dbReference type="CDD" id="cd20859">
    <property type="entry name" value="C1_Munc13-2-like"/>
    <property type="match status" value="1"/>
</dbReference>
<feature type="region of interest" description="Disordered" evidence="15">
    <location>
        <begin position="258"/>
        <end position="414"/>
    </location>
</feature>
<feature type="compositionally biased region" description="Basic and acidic residues" evidence="15">
    <location>
        <begin position="184"/>
        <end position="193"/>
    </location>
</feature>
<feature type="compositionally biased region" description="Basic and acidic residues" evidence="15">
    <location>
        <begin position="314"/>
        <end position="338"/>
    </location>
</feature>
<dbReference type="InterPro" id="IPR010439">
    <property type="entry name" value="MUN_dom"/>
</dbReference>
<dbReference type="CDD" id="cd08395">
    <property type="entry name" value="C2C_Munc13"/>
    <property type="match status" value="1"/>
</dbReference>
<dbReference type="InterPro" id="IPR002219">
    <property type="entry name" value="PKC_DAG/PE"/>
</dbReference>
<dbReference type="FunFam" id="1.10.357.50:FF:000001">
    <property type="entry name" value="Protein unc-13 homolog B"/>
    <property type="match status" value="1"/>
</dbReference>
<keyword evidence="4" id="KW-0963">Cytoplasm</keyword>
<dbReference type="GO" id="GO:0030672">
    <property type="term" value="C:synaptic vesicle membrane"/>
    <property type="evidence" value="ECO:0007669"/>
    <property type="project" value="TreeGrafter"/>
</dbReference>
<dbReference type="CDD" id="cd04027">
    <property type="entry name" value="C2B_Munc13"/>
    <property type="match status" value="1"/>
</dbReference>
<feature type="domain" description="C2" evidence="16">
    <location>
        <begin position="1"/>
        <end position="97"/>
    </location>
</feature>
<dbReference type="Gene3D" id="1.10.357.50">
    <property type="match status" value="1"/>
</dbReference>
<dbReference type="Pfam" id="PF00130">
    <property type="entry name" value="C1_1"/>
    <property type="match status" value="1"/>
</dbReference>
<evidence type="ECO:0000256" key="4">
    <source>
        <dbReference type="ARBA" id="ARBA00022490"/>
    </source>
</evidence>
<evidence type="ECO:0000256" key="2">
    <source>
        <dbReference type="ARBA" id="ARBA00004496"/>
    </source>
</evidence>
<dbReference type="GO" id="GO:0005509">
    <property type="term" value="F:calcium ion binding"/>
    <property type="evidence" value="ECO:0007669"/>
    <property type="project" value="InterPro"/>
</dbReference>
<feature type="domain" description="C2" evidence="16">
    <location>
        <begin position="1469"/>
        <end position="1596"/>
    </location>
</feature>
<evidence type="ECO:0000256" key="11">
    <source>
        <dbReference type="ARBA" id="ARBA00023018"/>
    </source>
</evidence>
<dbReference type="FunFam" id="1.20.58.1100:FF:000001">
    <property type="entry name" value="Protein unc-13 homolog B"/>
    <property type="match status" value="1"/>
</dbReference>
<dbReference type="GO" id="GO:0016082">
    <property type="term" value="P:synaptic vesicle priming"/>
    <property type="evidence" value="ECO:0007669"/>
    <property type="project" value="TreeGrafter"/>
</dbReference>
<dbReference type="PRINTS" id="PR00360">
    <property type="entry name" value="C2DOMAIN"/>
</dbReference>
<evidence type="ECO:0000256" key="9">
    <source>
        <dbReference type="ARBA" id="ARBA00022833"/>
    </source>
</evidence>
<accession>A0A9D3WY77</accession>
<dbReference type="GO" id="GO:0019992">
    <property type="term" value="F:diacylglycerol binding"/>
    <property type="evidence" value="ECO:0007669"/>
    <property type="project" value="InterPro"/>
</dbReference>
<evidence type="ECO:0000256" key="13">
    <source>
        <dbReference type="ARBA" id="ARBA00023136"/>
    </source>
</evidence>
<feature type="compositionally biased region" description="Polar residues" evidence="15">
    <location>
        <begin position="258"/>
        <end position="313"/>
    </location>
</feature>
<dbReference type="GO" id="GO:0017075">
    <property type="term" value="F:syntaxin-1 binding"/>
    <property type="evidence" value="ECO:0007669"/>
    <property type="project" value="TreeGrafter"/>
</dbReference>
<name>A0A9D3WY77_9SAUR</name>
<keyword evidence="3" id="KW-0268">Exocytosis</keyword>
<dbReference type="PROSITE" id="PS51258">
    <property type="entry name" value="MHD1"/>
    <property type="match status" value="1"/>
</dbReference>
<feature type="domain" description="Phorbol-ester/DAG-type" evidence="17">
    <location>
        <begin position="523"/>
        <end position="573"/>
    </location>
</feature>
<dbReference type="FunFam" id="2.60.40.150:FF:000031">
    <property type="entry name" value="Protein unc-13 homolog B"/>
    <property type="match status" value="1"/>
</dbReference>
<dbReference type="GO" id="GO:0016081">
    <property type="term" value="P:synaptic vesicle docking"/>
    <property type="evidence" value="ECO:0007669"/>
    <property type="project" value="TreeGrafter"/>
</dbReference>
<evidence type="ECO:0000256" key="12">
    <source>
        <dbReference type="ARBA" id="ARBA00023054"/>
    </source>
</evidence>
<keyword evidence="8" id="KW-0863">Zinc-finger</keyword>
<evidence type="ECO:0000256" key="3">
    <source>
        <dbReference type="ARBA" id="ARBA00022483"/>
    </source>
</evidence>
<dbReference type="InterPro" id="IPR035892">
    <property type="entry name" value="C2_domain_sf"/>
</dbReference>
<dbReference type="PROSITE" id="PS00479">
    <property type="entry name" value="ZF_DAG_PE_1"/>
    <property type="match status" value="1"/>
</dbReference>
<feature type="domain" description="MHD1" evidence="18">
    <location>
        <begin position="1063"/>
        <end position="1206"/>
    </location>
</feature>
<dbReference type="SUPFAM" id="SSF57889">
    <property type="entry name" value="Cysteine-rich domain"/>
    <property type="match status" value="1"/>
</dbReference>
<evidence type="ECO:0000259" key="16">
    <source>
        <dbReference type="PROSITE" id="PS50004"/>
    </source>
</evidence>
<dbReference type="GO" id="GO:0008270">
    <property type="term" value="F:zinc ion binding"/>
    <property type="evidence" value="ECO:0007669"/>
    <property type="project" value="UniProtKB-KW"/>
</dbReference>
<evidence type="ECO:0000313" key="21">
    <source>
        <dbReference type="Proteomes" id="UP000827986"/>
    </source>
</evidence>
<dbReference type="Pfam" id="PF06292">
    <property type="entry name" value="MUN"/>
    <property type="match status" value="1"/>
</dbReference>
<protein>
    <recommendedName>
        <fullName evidence="22">Protein unc-13 homolog B</fullName>
    </recommendedName>
</protein>
<dbReference type="FunFam" id="2.60.40.150:FF:000002">
    <property type="entry name" value="Protein unc-13 homolog B"/>
    <property type="match status" value="1"/>
</dbReference>
<comment type="subcellular location">
    <subcellularLocation>
        <location evidence="2">Cytoplasm</location>
    </subcellularLocation>
    <subcellularLocation>
        <location evidence="1">Membrane</location>
        <topology evidence="1">Peripheral membrane protein</topology>
    </subcellularLocation>
    <subcellularLocation>
        <location evidence="14">Synapse</location>
    </subcellularLocation>
</comment>
<feature type="compositionally biased region" description="Polar residues" evidence="15">
    <location>
        <begin position="339"/>
        <end position="348"/>
    </location>
</feature>
<dbReference type="GO" id="GO:0005516">
    <property type="term" value="F:calmodulin binding"/>
    <property type="evidence" value="ECO:0007669"/>
    <property type="project" value="TreeGrafter"/>
</dbReference>
<keyword evidence="9" id="KW-0862">Zinc</keyword>
<keyword evidence="10" id="KW-0106">Calcium</keyword>
<feature type="region of interest" description="Disordered" evidence="15">
    <location>
        <begin position="168"/>
        <end position="209"/>
    </location>
</feature>
<evidence type="ECO:0000259" key="19">
    <source>
        <dbReference type="PROSITE" id="PS51259"/>
    </source>
</evidence>
<keyword evidence="5" id="KW-0597">Phosphoprotein</keyword>
<dbReference type="Gene3D" id="2.60.40.150">
    <property type="entry name" value="C2 domain"/>
    <property type="match status" value="3"/>
</dbReference>
<dbReference type="InterPro" id="IPR046349">
    <property type="entry name" value="C1-like_sf"/>
</dbReference>
<keyword evidence="13" id="KW-0472">Membrane</keyword>
<sequence length="1641" mass="186871">MSLLCVRVKKAKLQGPPDKFNTYVTLKVQNVKSTTVAVRGDQPCWEQDFMFEISRLDLGLIVEVWNKGLIWDTMVGTVWIALKAIRQSDEEGPGEWSTLEAEVVMKHDEICGTKKPTPHKILLDTRFELPFDIPEEEARYWTKKLEQINSLGDRGEYSFSEEVQKKPLPTAASQCSLEDPDSAVDDRDSDYRSETSNSIPPPYHTISQPNASVHQFTVPSRLQQQGVSRDSCMDSMQSYDLDYRERMAVRRYDSIDSTVSGRSDLESASESSQMTSRQYSLESRQSLDLSDSPAGSSRYGSSCNVSQGSSQLSELDHYHESTHGSEQEDEHREGESNHSCHSSGSYQKDGQEWRTEPEEHPEHHSETTEKEKVCVREETAEDHSASRLTPQLEKPKDIPAGRPESYLDENEPPAFSPARARWLRAINKIRVRLQEGQDDEDSPKPPWFKEGPAGGLYGIDSMPDLRKKKPIPLVSDLSLVQSRKAGITSAMATRTSLKDEELKSHVYKKTLQALIYPISCTTPHNFEVWTATTPTYCYECEGLLWGIARQGMRCTECGVKCHEKCQDLLNADCLQRAAEKSCKHGAEDRTQNIIMAMKDRMKIRERNKPEIFDLIRDVFSESKLTHAQQMKTVKQSVLDGTSKWSAKITITVVCAQGLQAKDKTGSSDPYVTVQVGKTKKRTKTIFGNLNPVWEEKFHFECHNSSDRIKVRVWDEDDDIKSRVKQRLKRESDDFLGQTIIEVRTLSGEMDVWYNLEKRTDKSAVSGAIRLQINVEIKGEEKVAPYHIQYTCLHENLFHYLTDIQGSGVVKIPDAKGDDAWKVYFDETAQEIVDEFAMRYGIETIYQAMTHFACLSSKYMCPGVPAVMSTLLANINAYYAHTTASTNVSASDRFAASNFGKERFVKLLDQLHNSLRIDLSMYRNNFPASSPERLQDLKSTVDLLTSITFFRMKVQELQSPPRASQVVKDCVKACLNSTYEYIFNNCHELYSREYQTDPNKNQDLPPEEQGPSIRNLDFWPKLITLIVSIIEEDKNSYTPVLNQFPQELTVGKVSAEVMWNLFAQDMKYAMEDHEKHRLCKSADYMNLHFKVKWLYNEYVRELPAFKGKVPDYPAWFEQFVMQWLDENEDVSLEFLHGALERDKKDGFQQTSEHALFSCSVVDVFTQLNQSFEIIKKLECPDPEIVAHYMRRFAKTIGKVLMQYADILSKCFQSYCSKEKLPCILMNNIQQLRVQLEKMFEAMGAKELDPEASDNLKELQVKLNNVLDELSVVFGNSFQSRIDECVKQMSDILCQVKGTGNIPANARNTVAQDADNVLRPLMDFLDGNLTLFATVCEKTVLKRVLKELWRVVMNTMEKLIVLPPLTDHTGTQLIFSAAKELGHLSKLKDHMVKEETRSLTPKQCAVLDLALDTIKQYFHAGGNGLKKTFLEKSPDLQSLRYALSLYTQTTDTLIKTFVQTQTAQGSGVDDPVGEVSIQIDLYTHPGTGEHKVTVKVVAANDLKWQTSGMFRPFVEVTMIGPHQSDKKRKFTTKSKSNNWAPKYNETFHFILGNEDGPDAYELQVCVKDYCFAREDRVLGIAVMQLRDIADKGSCACWCPLGRRIHMDETGLTVLRILSQRTNDEVAREFVKLKSESRSTEEGT</sequence>
<dbReference type="SMART" id="SM00239">
    <property type="entry name" value="C2"/>
    <property type="match status" value="3"/>
</dbReference>
<dbReference type="InterPro" id="IPR027080">
    <property type="entry name" value="Unc-13"/>
</dbReference>
<comment type="caution">
    <text evidence="20">The sequence shown here is derived from an EMBL/GenBank/DDBJ whole genome shotgun (WGS) entry which is preliminary data.</text>
</comment>
<keyword evidence="12" id="KW-0175">Coiled coil</keyword>
<proteinExistence type="predicted"/>
<gene>
    <name evidence="20" type="ORF">KIL84_013921</name>
</gene>
<dbReference type="SUPFAM" id="SSF49562">
    <property type="entry name" value="C2 domain (Calcium/lipid-binding domain, CaLB)"/>
    <property type="match status" value="3"/>
</dbReference>
<dbReference type="PANTHER" id="PTHR10480">
    <property type="entry name" value="PROTEIN UNC-13 HOMOLOG"/>
    <property type="match status" value="1"/>
</dbReference>
<dbReference type="GO" id="GO:0042734">
    <property type="term" value="C:presynaptic membrane"/>
    <property type="evidence" value="ECO:0007669"/>
    <property type="project" value="TreeGrafter"/>
</dbReference>
<evidence type="ECO:0000256" key="14">
    <source>
        <dbReference type="ARBA" id="ARBA00034103"/>
    </source>
</evidence>
<dbReference type="GO" id="GO:0031594">
    <property type="term" value="C:neuromuscular junction"/>
    <property type="evidence" value="ECO:0007669"/>
    <property type="project" value="TreeGrafter"/>
</dbReference>
<evidence type="ECO:0000259" key="18">
    <source>
        <dbReference type="PROSITE" id="PS51258"/>
    </source>
</evidence>
<dbReference type="GO" id="GO:0099525">
    <property type="term" value="P:presynaptic dense core vesicle exocytosis"/>
    <property type="evidence" value="ECO:0007669"/>
    <property type="project" value="TreeGrafter"/>
</dbReference>
<evidence type="ECO:0000256" key="5">
    <source>
        <dbReference type="ARBA" id="ARBA00022553"/>
    </source>
</evidence>
<dbReference type="InterPro" id="IPR037302">
    <property type="entry name" value="Unc-13_C2B"/>
</dbReference>
<evidence type="ECO:0000256" key="1">
    <source>
        <dbReference type="ARBA" id="ARBA00004170"/>
    </source>
</evidence>